<evidence type="ECO:0000313" key="5">
    <source>
        <dbReference type="Proteomes" id="UP001431572"/>
    </source>
</evidence>
<dbReference type="EC" id="2.4.-.-" evidence="3"/>
<dbReference type="EMBL" id="JACATZ010000001">
    <property type="protein sequence ID" value="NWJ46056.1"/>
    <property type="molecule type" value="Genomic_DNA"/>
</dbReference>
<accession>A0A8T7M360</accession>
<dbReference type="AlphaFoldDB" id="A0A8T7M360"/>
<reference evidence="3" key="2">
    <citation type="journal article" date="2024" name="Nature">
        <title>Anoxygenic phototroph of the Chloroflexota uses a type I reaction centre.</title>
        <authorList>
            <person name="Tsuji J.M."/>
            <person name="Shaw N.A."/>
            <person name="Nagashima S."/>
            <person name="Venkiteswaran J.J."/>
            <person name="Schiff S.L."/>
            <person name="Watanabe T."/>
            <person name="Fukui M."/>
            <person name="Hanada S."/>
            <person name="Tank M."/>
            <person name="Neufeld J.D."/>
        </authorList>
    </citation>
    <scope>NUCLEOTIDE SEQUENCE</scope>
    <source>
        <strain evidence="3">L227-S17</strain>
    </source>
</reference>
<feature type="domain" description="Glycosyltransferase 2-like" evidence="1">
    <location>
        <begin position="47"/>
        <end position="221"/>
    </location>
</feature>
<keyword evidence="3" id="KW-0808">Transferase</keyword>
<evidence type="ECO:0000313" key="2">
    <source>
        <dbReference type="EMBL" id="NWJ46056.1"/>
    </source>
</evidence>
<dbReference type="PANTHER" id="PTHR43685:SF2">
    <property type="entry name" value="GLYCOSYLTRANSFERASE 2-LIKE DOMAIN-CONTAINING PROTEIN"/>
    <property type="match status" value="1"/>
</dbReference>
<protein>
    <submittedName>
        <fullName evidence="2">Glycosyltransferase</fullName>
        <ecNumber evidence="3">2.4.-.-</ecNumber>
    </submittedName>
</protein>
<dbReference type="Proteomes" id="UP000521676">
    <property type="component" value="Unassembled WGS sequence"/>
</dbReference>
<evidence type="ECO:0000313" key="3">
    <source>
        <dbReference type="EMBL" id="WJW67916.1"/>
    </source>
</evidence>
<dbReference type="Gene3D" id="3.90.550.10">
    <property type="entry name" value="Spore Coat Polysaccharide Biosynthesis Protein SpsA, Chain A"/>
    <property type="match status" value="1"/>
</dbReference>
<name>A0A8T7M360_9CHLR</name>
<dbReference type="Proteomes" id="UP001431572">
    <property type="component" value="Chromosome 1"/>
</dbReference>
<dbReference type="GO" id="GO:0016757">
    <property type="term" value="F:glycosyltransferase activity"/>
    <property type="evidence" value="ECO:0007669"/>
    <property type="project" value="UniProtKB-KW"/>
</dbReference>
<sequence>MSKQRTTGHVTSFVLQNPDIVKTSRNLIDGITPSSDGIARTRSQIISVVIPTRNRIDQIEHALASILEGTRLPLEIIVVDQSNPELVPALAEVVQSVTRQHGFSLLAETECFPLVRFIHSDTVGAGTNRNLGAAAAHGEIILFMDDDCLAGNDWIEMVEQEYSQHADIQAVYGRILPPMTIKRNGTEIGRRSTERRVFDRPVKPWHIGSGGNMSFRREAFLKCGGFDEVMNIGGALGTFEDLDIGYRLLRRGLKIVYTGKSLVYHDSKKDFEQQIRTEKSYGKGVGAATAKYLRCGWVSALLVLWQWYWHMAIRRTFAGILKWHSIKVVRLALLQFWYPFVGLIEGLTWPLDRVHHLYQPKVSDS</sequence>
<dbReference type="CDD" id="cd00761">
    <property type="entry name" value="Glyco_tranf_GTA_type"/>
    <property type="match status" value="1"/>
</dbReference>
<keyword evidence="5" id="KW-1185">Reference proteome</keyword>
<keyword evidence="3" id="KW-0328">Glycosyltransferase</keyword>
<gene>
    <name evidence="2" type="ORF">HXX08_09280</name>
    <name evidence="3" type="ORF">OZ401_001200</name>
</gene>
<evidence type="ECO:0000313" key="4">
    <source>
        <dbReference type="Proteomes" id="UP000521676"/>
    </source>
</evidence>
<dbReference type="RefSeq" id="WP_341469808.1">
    <property type="nucleotide sequence ID" value="NZ_CP128399.1"/>
</dbReference>
<dbReference type="SUPFAM" id="SSF53448">
    <property type="entry name" value="Nucleotide-diphospho-sugar transferases"/>
    <property type="match status" value="1"/>
</dbReference>
<evidence type="ECO:0000259" key="1">
    <source>
        <dbReference type="Pfam" id="PF00535"/>
    </source>
</evidence>
<dbReference type="InterPro" id="IPR001173">
    <property type="entry name" value="Glyco_trans_2-like"/>
</dbReference>
<dbReference type="Pfam" id="PF00535">
    <property type="entry name" value="Glycos_transf_2"/>
    <property type="match status" value="1"/>
</dbReference>
<organism evidence="2 4">
    <name type="scientific">Candidatus Chlorohelix allophototropha</name>
    <dbReference type="NCBI Taxonomy" id="3003348"/>
    <lineage>
        <taxon>Bacteria</taxon>
        <taxon>Bacillati</taxon>
        <taxon>Chloroflexota</taxon>
        <taxon>Chloroflexia</taxon>
        <taxon>Candidatus Chloroheliales</taxon>
        <taxon>Candidatus Chloroheliaceae</taxon>
        <taxon>Candidatus Chlorohelix</taxon>
    </lineage>
</organism>
<dbReference type="InterPro" id="IPR050834">
    <property type="entry name" value="Glycosyltransf_2"/>
</dbReference>
<dbReference type="PANTHER" id="PTHR43685">
    <property type="entry name" value="GLYCOSYLTRANSFERASE"/>
    <property type="match status" value="1"/>
</dbReference>
<dbReference type="EMBL" id="CP128399">
    <property type="protein sequence ID" value="WJW67916.1"/>
    <property type="molecule type" value="Genomic_DNA"/>
</dbReference>
<reference evidence="2 4" key="1">
    <citation type="submission" date="2020-06" db="EMBL/GenBank/DDBJ databases">
        <title>Anoxygenic phototrophic Chloroflexota member uses a Type I reaction center.</title>
        <authorList>
            <person name="Tsuji J.M."/>
            <person name="Shaw N.A."/>
            <person name="Nagashima S."/>
            <person name="Venkiteswaran J."/>
            <person name="Schiff S.L."/>
            <person name="Hanada S."/>
            <person name="Tank M."/>
            <person name="Neufeld J.D."/>
        </authorList>
    </citation>
    <scope>NUCLEOTIDE SEQUENCE [LARGE SCALE GENOMIC DNA]</scope>
    <source>
        <strain evidence="2">L227-S17</strain>
    </source>
</reference>
<dbReference type="InterPro" id="IPR029044">
    <property type="entry name" value="Nucleotide-diphossugar_trans"/>
</dbReference>
<proteinExistence type="predicted"/>